<evidence type="ECO:0000256" key="5">
    <source>
        <dbReference type="ARBA" id="ARBA00022701"/>
    </source>
</evidence>
<dbReference type="PANTHER" id="PTHR31570">
    <property type="entry name" value="HAUS AUGMIN-LIKE COMPLEX SUBUNIT 1"/>
    <property type="match status" value="1"/>
</dbReference>
<evidence type="ECO:0000256" key="3">
    <source>
        <dbReference type="ARBA" id="ARBA00022490"/>
    </source>
</evidence>
<accession>A0A0B6ZU30</accession>
<proteinExistence type="inferred from homology"/>
<comment type="subcellular location">
    <subcellularLocation>
        <location evidence="1">Cytoplasm</location>
        <location evidence="1">Cytoskeleton</location>
        <location evidence="1">Spindle</location>
    </subcellularLocation>
</comment>
<sequence length="290" mass="33975">PDFVQRTSYLKYLKMTFNTDRHEVYSWLEELFGDEPIPDFEVNQTTIQYLYQLMLINRKKDRNVRLIVDDLEQKTNEYNAEAQRLSTVLYRLNMGPNNFSQSGTNSIRTLAKLGTLLDVKDSSNSCYFLALQDLDDRLDKVLEQRRQEARQLKQLTEKSHNVILKCNALNKALDNMKEKETENRSVCEKRKTDIAFLLNKIKRYGKEISKLQMQLTETKANESIFHENLVKKYEMLKSVQDKLVPMSAELKAYSSLPPDMTEVKIKIEQQKKELAELEKQVSESIDMSLL</sequence>
<feature type="coiled-coil region" evidence="10">
    <location>
        <begin position="260"/>
        <end position="287"/>
    </location>
</feature>
<dbReference type="GO" id="GO:0005829">
    <property type="term" value="C:cytosol"/>
    <property type="evidence" value="ECO:0007669"/>
    <property type="project" value="TreeGrafter"/>
</dbReference>
<keyword evidence="6" id="KW-0498">Mitosis</keyword>
<evidence type="ECO:0000256" key="7">
    <source>
        <dbReference type="ARBA" id="ARBA00023054"/>
    </source>
</evidence>
<evidence type="ECO:0000256" key="9">
    <source>
        <dbReference type="ARBA" id="ARBA00023306"/>
    </source>
</evidence>
<dbReference type="EMBL" id="HACG01024481">
    <property type="protein sequence ID" value="CEK71346.1"/>
    <property type="molecule type" value="Transcribed_RNA"/>
</dbReference>
<keyword evidence="7 10" id="KW-0175">Coiled coil</keyword>
<dbReference type="GO" id="GO:0005819">
    <property type="term" value="C:spindle"/>
    <property type="evidence" value="ECO:0007669"/>
    <property type="project" value="UniProtKB-SubCell"/>
</dbReference>
<dbReference type="Pfam" id="PF25762">
    <property type="entry name" value="HAUS1"/>
    <property type="match status" value="1"/>
</dbReference>
<dbReference type="GO" id="GO:0070652">
    <property type="term" value="C:HAUS complex"/>
    <property type="evidence" value="ECO:0007669"/>
    <property type="project" value="InterPro"/>
</dbReference>
<dbReference type="PRINTS" id="PR02087">
    <property type="entry name" value="HAUSAUGMINL1"/>
</dbReference>
<evidence type="ECO:0000256" key="4">
    <source>
        <dbReference type="ARBA" id="ARBA00022618"/>
    </source>
</evidence>
<name>A0A0B6ZU30_9EUPU</name>
<reference evidence="11" key="1">
    <citation type="submission" date="2014-12" db="EMBL/GenBank/DDBJ databases">
        <title>Insight into the proteome of Arion vulgaris.</title>
        <authorList>
            <person name="Aradska J."/>
            <person name="Bulat T."/>
            <person name="Smidak R."/>
            <person name="Sarate P."/>
            <person name="Gangsoo J."/>
            <person name="Sialana F."/>
            <person name="Bilban M."/>
            <person name="Lubec G."/>
        </authorList>
    </citation>
    <scope>NUCLEOTIDE SEQUENCE</scope>
    <source>
        <tissue evidence="11">Skin</tissue>
    </source>
</reference>
<dbReference type="GO" id="GO:0051225">
    <property type="term" value="P:spindle assembly"/>
    <property type="evidence" value="ECO:0007669"/>
    <property type="project" value="InterPro"/>
</dbReference>
<comment type="similarity">
    <text evidence="2">Belongs to the HAUS1 family.</text>
</comment>
<keyword evidence="8" id="KW-0206">Cytoskeleton</keyword>
<evidence type="ECO:0008006" key="12">
    <source>
        <dbReference type="Google" id="ProtNLM"/>
    </source>
</evidence>
<evidence type="ECO:0000256" key="8">
    <source>
        <dbReference type="ARBA" id="ARBA00023212"/>
    </source>
</evidence>
<evidence type="ECO:0000256" key="2">
    <source>
        <dbReference type="ARBA" id="ARBA00005479"/>
    </source>
</evidence>
<gene>
    <name evidence="11" type="primary">ORF77974</name>
</gene>
<feature type="non-terminal residue" evidence="11">
    <location>
        <position position="1"/>
    </location>
</feature>
<keyword evidence="4" id="KW-0132">Cell division</keyword>
<dbReference type="AlphaFoldDB" id="A0A0B6ZU30"/>
<dbReference type="PANTHER" id="PTHR31570:SF1">
    <property type="entry name" value="HAUS AUGMIN-LIKE COMPLEX SUBUNIT 1"/>
    <property type="match status" value="1"/>
</dbReference>
<dbReference type="GO" id="GO:0005874">
    <property type="term" value="C:microtubule"/>
    <property type="evidence" value="ECO:0007669"/>
    <property type="project" value="UniProtKB-KW"/>
</dbReference>
<dbReference type="InterPro" id="IPR026243">
    <property type="entry name" value="HAUS1"/>
</dbReference>
<dbReference type="GO" id="GO:0007098">
    <property type="term" value="P:centrosome cycle"/>
    <property type="evidence" value="ECO:0007669"/>
    <property type="project" value="TreeGrafter"/>
</dbReference>
<keyword evidence="5" id="KW-0493">Microtubule</keyword>
<dbReference type="GO" id="GO:0051301">
    <property type="term" value="P:cell division"/>
    <property type="evidence" value="ECO:0007669"/>
    <property type="project" value="UniProtKB-KW"/>
</dbReference>
<evidence type="ECO:0000256" key="6">
    <source>
        <dbReference type="ARBA" id="ARBA00022776"/>
    </source>
</evidence>
<evidence type="ECO:0000256" key="1">
    <source>
        <dbReference type="ARBA" id="ARBA00004186"/>
    </source>
</evidence>
<evidence type="ECO:0000256" key="10">
    <source>
        <dbReference type="SAM" id="Coils"/>
    </source>
</evidence>
<organism evidence="11">
    <name type="scientific">Arion vulgaris</name>
    <dbReference type="NCBI Taxonomy" id="1028688"/>
    <lineage>
        <taxon>Eukaryota</taxon>
        <taxon>Metazoa</taxon>
        <taxon>Spiralia</taxon>
        <taxon>Lophotrochozoa</taxon>
        <taxon>Mollusca</taxon>
        <taxon>Gastropoda</taxon>
        <taxon>Heterobranchia</taxon>
        <taxon>Euthyneura</taxon>
        <taxon>Panpulmonata</taxon>
        <taxon>Eupulmonata</taxon>
        <taxon>Stylommatophora</taxon>
        <taxon>Helicina</taxon>
        <taxon>Arionoidea</taxon>
        <taxon>Arionidae</taxon>
        <taxon>Arion</taxon>
    </lineage>
</organism>
<evidence type="ECO:0000313" key="11">
    <source>
        <dbReference type="EMBL" id="CEK71346.1"/>
    </source>
</evidence>
<keyword evidence="3" id="KW-0963">Cytoplasm</keyword>
<feature type="coiled-coil region" evidence="10">
    <location>
        <begin position="131"/>
        <end position="221"/>
    </location>
</feature>
<protein>
    <recommendedName>
        <fullName evidence="12">HAUS augmin-like complex subunit 1</fullName>
    </recommendedName>
</protein>
<keyword evidence="9" id="KW-0131">Cell cycle</keyword>